<evidence type="ECO:0000313" key="4">
    <source>
        <dbReference type="Proteomes" id="UP000636709"/>
    </source>
</evidence>
<evidence type="ECO:0000313" key="3">
    <source>
        <dbReference type="EMBL" id="KAF8646764.1"/>
    </source>
</evidence>
<dbReference type="SUPFAM" id="SSF117856">
    <property type="entry name" value="AF0104/ALDC/Ptd012-like"/>
    <property type="match status" value="1"/>
</dbReference>
<name>A0A835A1G7_9POAL</name>
<keyword evidence="4" id="KW-1185">Reference proteome</keyword>
<dbReference type="EMBL" id="JACEFO010002881">
    <property type="protein sequence ID" value="KAF8646764.1"/>
    <property type="molecule type" value="Genomic_DNA"/>
</dbReference>
<evidence type="ECO:0000256" key="1">
    <source>
        <dbReference type="SAM" id="MobiDB-lite"/>
    </source>
</evidence>
<accession>A0A835A1G7</accession>
<evidence type="ECO:0000259" key="2">
    <source>
        <dbReference type="PROSITE" id="PS51742"/>
    </source>
</evidence>
<sequence>MAKSSRAGGASDWTSRHACPPSRPAVVVSTITLRVLLVRRRFIDPMADEAASRDELIEAEPLRKPRRGRPPGSKNKPKPPVVVTRESPGAMRPVVLDLAPGCDVAAALAAFARRRRAGVSVLSGRGAVAAVRLRLAASSHHSSSTAWTAVTLHGRFELLSLSGTAPAFSVTLAAAGGQVIGGMLAGEMTAAADGVVLVAATFGSAQVHRLGADGEDGGDGGREEEGVDGHRFQEQQAAAAASGGEVVAGGRTGGYGGGHVGHHAQVAEIALWGQTTSVRGPVNPLPQF</sequence>
<dbReference type="OrthoDB" id="782346at2759"/>
<dbReference type="InterPro" id="IPR014476">
    <property type="entry name" value="AHL15-29"/>
</dbReference>
<dbReference type="GO" id="GO:0003680">
    <property type="term" value="F:minor groove of adenine-thymine-rich DNA binding"/>
    <property type="evidence" value="ECO:0007669"/>
    <property type="project" value="InterPro"/>
</dbReference>
<dbReference type="Proteomes" id="UP000636709">
    <property type="component" value="Unassembled WGS sequence"/>
</dbReference>
<feature type="domain" description="PPC" evidence="2">
    <location>
        <begin position="88"/>
        <end position="224"/>
    </location>
</feature>
<dbReference type="Gene3D" id="3.30.1330.80">
    <property type="entry name" value="Hypothetical protein, similar to alpha- acetolactate decarboxylase, domain 2"/>
    <property type="match status" value="1"/>
</dbReference>
<reference evidence="3" key="1">
    <citation type="submission" date="2020-07" db="EMBL/GenBank/DDBJ databases">
        <title>Genome sequence and genetic diversity analysis of an under-domesticated orphan crop, white fonio (Digitaria exilis).</title>
        <authorList>
            <person name="Bennetzen J.L."/>
            <person name="Chen S."/>
            <person name="Ma X."/>
            <person name="Wang X."/>
            <person name="Yssel A.E.J."/>
            <person name="Chaluvadi S.R."/>
            <person name="Johnson M."/>
            <person name="Gangashetty P."/>
            <person name="Hamidou F."/>
            <person name="Sanogo M.D."/>
            <person name="Zwaenepoel A."/>
            <person name="Wallace J."/>
            <person name="Van De Peer Y."/>
            <person name="Van Deynze A."/>
        </authorList>
    </citation>
    <scope>NUCLEOTIDE SEQUENCE</scope>
    <source>
        <tissue evidence="3">Leaves</tissue>
    </source>
</reference>
<protein>
    <recommendedName>
        <fullName evidence="2">PPC domain-containing protein</fullName>
    </recommendedName>
</protein>
<dbReference type="Pfam" id="PF03479">
    <property type="entry name" value="PCC"/>
    <property type="match status" value="1"/>
</dbReference>
<dbReference type="InterPro" id="IPR005175">
    <property type="entry name" value="PPC_dom"/>
</dbReference>
<dbReference type="GO" id="GO:0005634">
    <property type="term" value="C:nucleus"/>
    <property type="evidence" value="ECO:0007669"/>
    <property type="project" value="TreeGrafter"/>
</dbReference>
<dbReference type="CDD" id="cd11378">
    <property type="entry name" value="DUF296"/>
    <property type="match status" value="1"/>
</dbReference>
<dbReference type="GO" id="GO:0003700">
    <property type="term" value="F:DNA-binding transcription factor activity"/>
    <property type="evidence" value="ECO:0007669"/>
    <property type="project" value="TreeGrafter"/>
</dbReference>
<feature type="region of interest" description="Disordered" evidence="1">
    <location>
        <begin position="54"/>
        <end position="85"/>
    </location>
</feature>
<feature type="region of interest" description="Disordered" evidence="1">
    <location>
        <begin position="1"/>
        <end position="22"/>
    </location>
</feature>
<proteinExistence type="predicted"/>
<dbReference type="PANTHER" id="PTHR31100">
    <property type="entry name" value="AT-HOOK MOTIF NUCLEAR-LOCALIZED PROTEIN 15"/>
    <property type="match status" value="1"/>
</dbReference>
<gene>
    <name evidence="3" type="ORF">HU200_065558</name>
</gene>
<comment type="caution">
    <text evidence="3">The sequence shown here is derived from an EMBL/GenBank/DDBJ whole genome shotgun (WGS) entry which is preliminary data.</text>
</comment>
<dbReference type="PROSITE" id="PS51742">
    <property type="entry name" value="PPC"/>
    <property type="match status" value="1"/>
</dbReference>
<feature type="compositionally biased region" description="Basic and acidic residues" evidence="1">
    <location>
        <begin position="54"/>
        <end position="63"/>
    </location>
</feature>
<dbReference type="AlphaFoldDB" id="A0A835A1G7"/>
<organism evidence="3 4">
    <name type="scientific">Digitaria exilis</name>
    <dbReference type="NCBI Taxonomy" id="1010633"/>
    <lineage>
        <taxon>Eukaryota</taxon>
        <taxon>Viridiplantae</taxon>
        <taxon>Streptophyta</taxon>
        <taxon>Embryophyta</taxon>
        <taxon>Tracheophyta</taxon>
        <taxon>Spermatophyta</taxon>
        <taxon>Magnoliopsida</taxon>
        <taxon>Liliopsida</taxon>
        <taxon>Poales</taxon>
        <taxon>Poaceae</taxon>
        <taxon>PACMAD clade</taxon>
        <taxon>Panicoideae</taxon>
        <taxon>Panicodae</taxon>
        <taxon>Paniceae</taxon>
        <taxon>Anthephorinae</taxon>
        <taxon>Digitaria</taxon>
    </lineage>
</organism>
<dbReference type="PANTHER" id="PTHR31100:SF63">
    <property type="entry name" value="AT-HOOK MOTIF NUCLEAR-LOCALIZED PROTEIN"/>
    <property type="match status" value="1"/>
</dbReference>